<keyword evidence="3" id="KW-1185">Reference proteome</keyword>
<proteinExistence type="predicted"/>
<feature type="region of interest" description="Disordered" evidence="1">
    <location>
        <begin position="351"/>
        <end position="424"/>
    </location>
</feature>
<dbReference type="Gene3D" id="1.20.1110.10">
    <property type="entry name" value="Calcium-transporting ATPase, transmembrane domain"/>
    <property type="match status" value="1"/>
</dbReference>
<gene>
    <name evidence="2" type="ORF">EXIGLDRAFT_70597</name>
</gene>
<evidence type="ECO:0000313" key="3">
    <source>
        <dbReference type="Proteomes" id="UP000077266"/>
    </source>
</evidence>
<dbReference type="Proteomes" id="UP000077266">
    <property type="component" value="Unassembled WGS sequence"/>
</dbReference>
<feature type="region of interest" description="Disordered" evidence="1">
    <location>
        <begin position="22"/>
        <end position="46"/>
    </location>
</feature>
<feature type="region of interest" description="Disordered" evidence="1">
    <location>
        <begin position="326"/>
        <end position="345"/>
    </location>
</feature>
<organism evidence="2 3">
    <name type="scientific">Exidia glandulosa HHB12029</name>
    <dbReference type="NCBI Taxonomy" id="1314781"/>
    <lineage>
        <taxon>Eukaryota</taxon>
        <taxon>Fungi</taxon>
        <taxon>Dikarya</taxon>
        <taxon>Basidiomycota</taxon>
        <taxon>Agaricomycotina</taxon>
        <taxon>Agaricomycetes</taxon>
        <taxon>Auriculariales</taxon>
        <taxon>Exidiaceae</taxon>
        <taxon>Exidia</taxon>
    </lineage>
</organism>
<dbReference type="STRING" id="1314781.A0A165HXH9"/>
<dbReference type="EMBL" id="KV426005">
    <property type="protein sequence ID" value="KZV92600.1"/>
    <property type="molecule type" value="Genomic_DNA"/>
</dbReference>
<dbReference type="InParanoid" id="A0A165HXH9"/>
<reference evidence="2 3" key="1">
    <citation type="journal article" date="2016" name="Mol. Biol. Evol.">
        <title>Comparative Genomics of Early-Diverging Mushroom-Forming Fungi Provides Insights into the Origins of Lignocellulose Decay Capabilities.</title>
        <authorList>
            <person name="Nagy L.G."/>
            <person name="Riley R."/>
            <person name="Tritt A."/>
            <person name="Adam C."/>
            <person name="Daum C."/>
            <person name="Floudas D."/>
            <person name="Sun H."/>
            <person name="Yadav J.S."/>
            <person name="Pangilinan J."/>
            <person name="Larsson K.H."/>
            <person name="Matsuura K."/>
            <person name="Barry K."/>
            <person name="Labutti K."/>
            <person name="Kuo R."/>
            <person name="Ohm R.A."/>
            <person name="Bhattacharya S.S."/>
            <person name="Shirouzu T."/>
            <person name="Yoshinaga Y."/>
            <person name="Martin F.M."/>
            <person name="Grigoriev I.V."/>
            <person name="Hibbett D.S."/>
        </authorList>
    </citation>
    <scope>NUCLEOTIDE SEQUENCE [LARGE SCALE GENOMIC DNA]</scope>
    <source>
        <strain evidence="2 3">HHB12029</strain>
    </source>
</reference>
<feature type="compositionally biased region" description="Polar residues" evidence="1">
    <location>
        <begin position="398"/>
        <end position="410"/>
    </location>
</feature>
<sequence>MTTVPGDDTHFSFTSTRAADQLAPSVAREDAADGVTQSGLLSPGDASGSLQSSTVVEYETFAAAPARSTVLDTSPRLSLASTASAPAFTFPGSFCAPIRWMSAGDTLKCSNFGLSSASYTTRFKDTARLESGSCTRTMLAADVPSLQTYSVGVNQCIVSPGNEWTNIIWEEALVTNETTVQQNTETAWCETDVAPGAQVLASIIVSNYTGGETTAQGICRLGRTLRAQCTRNVVSHAHSDIASAAPARPSIAPALWSSAREDVLRVAGLFEQRTVDSTMNVADAKPTVACKAGLPSASQTPPLAVPSDAAATFTTYLLPDSATVSAWEQSPAHRRAPSELSRTTSPIDVRAARSGQGEHHSSSAVDLRTLSPGDAPGTPSLRLASSRMTPDAPGSLPAPSTASPARSNTVAVPSSTPSRASSPSASQLHNIHLVLFLPYQWTAQTLPPGGRFADGSLACQQMEAAAIGTVRSAMREPRCASSRACCAPGARMPLDCMGSTMAILRGRADTVPAVSAVPSSAHEPLPVLPLSLTVVCASFMSAYDLGGMPVVPQGGRTYLTISLVYSSRSSSSLSPGDMAFDRHFSVNVTSVAGYLLSIYFSFDSRIRDRQLKTTSHRLCNCTLSSTLLGPATLLVLFAPRSDCAGSCCVSTNDTSREVEVEPQFRTDPKPRWPLSSILQSLPFSYSPARSPSSSDLARLTDIPKTCGFYGFVGQRHIASFEASQLSPGVAGTSTTMLRAVSLLLLHAFSVRDLHASKQIPHKACNDMERGFKFFSQLRKNPGRRRSGNASIFVDILITAITLIVVAVSDGPPLAVTLALALAVKRITEPPSTEREHEDDGFLLNQSELNTSISPALDLLFNEAICVNSTAFGDKNKDSNEDTNEIESVGSKSEDALLWFAQTLEWEDYRTAREARTPESPMRGPIPRTTSSMVPNFRLRRPVSMVPGPRTHLSGGFVWSQWPGHMLPSVPSGRRFAPEQCFRAPGRPK</sequence>
<feature type="compositionally biased region" description="Low complexity" evidence="1">
    <location>
        <begin position="411"/>
        <end position="424"/>
    </location>
</feature>
<evidence type="ECO:0000256" key="1">
    <source>
        <dbReference type="SAM" id="MobiDB-lite"/>
    </source>
</evidence>
<evidence type="ECO:0000313" key="2">
    <source>
        <dbReference type="EMBL" id="KZV92600.1"/>
    </source>
</evidence>
<name>A0A165HXH9_EXIGL</name>
<protein>
    <submittedName>
        <fullName evidence="2">Uncharacterized protein</fullName>
    </submittedName>
</protein>
<dbReference type="AlphaFoldDB" id="A0A165HXH9"/>
<accession>A0A165HXH9</accession>